<evidence type="ECO:0000256" key="2">
    <source>
        <dbReference type="SAM" id="Phobius"/>
    </source>
</evidence>
<feature type="transmembrane region" description="Helical" evidence="2">
    <location>
        <begin position="20"/>
        <end position="44"/>
    </location>
</feature>
<gene>
    <name evidence="4" type="ORF">AMPC_25820</name>
</gene>
<keyword evidence="5" id="KW-1185">Reference proteome</keyword>
<keyword evidence="2" id="KW-0812">Transmembrane</keyword>
<evidence type="ECO:0000313" key="4">
    <source>
        <dbReference type="EMBL" id="BDG09469.1"/>
    </source>
</evidence>
<dbReference type="Pfam" id="PF03544">
    <property type="entry name" value="TonB_C"/>
    <property type="match status" value="1"/>
</dbReference>
<evidence type="ECO:0000256" key="1">
    <source>
        <dbReference type="SAM" id="MobiDB-lite"/>
    </source>
</evidence>
<accession>A0ABM7XC73</accession>
<feature type="compositionally biased region" description="Pro residues" evidence="1">
    <location>
        <begin position="60"/>
        <end position="71"/>
    </location>
</feature>
<feature type="region of interest" description="Disordered" evidence="1">
    <location>
        <begin position="58"/>
        <end position="146"/>
    </location>
</feature>
<reference evidence="5" key="1">
    <citation type="journal article" date="2022" name="Int. J. Syst. Evol. Microbiol.">
        <title>Anaeromyxobacter oryzae sp. nov., Anaeromyxobacter diazotrophicus sp. nov. and Anaeromyxobacter paludicola sp. nov., isolated from paddy soils.</title>
        <authorList>
            <person name="Itoh H."/>
            <person name="Xu Z."/>
            <person name="Mise K."/>
            <person name="Masuda Y."/>
            <person name="Ushijima N."/>
            <person name="Hayakawa C."/>
            <person name="Shiratori Y."/>
            <person name="Senoo K."/>
        </authorList>
    </citation>
    <scope>NUCLEOTIDE SEQUENCE [LARGE SCALE GENOMIC DNA]</scope>
    <source>
        <strain evidence="5">Red630</strain>
    </source>
</reference>
<keyword evidence="2" id="KW-0472">Membrane</keyword>
<dbReference type="Proteomes" id="UP001162734">
    <property type="component" value="Chromosome"/>
</dbReference>
<feature type="compositionally biased region" description="Gly residues" evidence="1">
    <location>
        <begin position="124"/>
        <end position="133"/>
    </location>
</feature>
<dbReference type="InterPro" id="IPR037682">
    <property type="entry name" value="TonB_C"/>
</dbReference>
<organism evidence="4 5">
    <name type="scientific">Anaeromyxobacter paludicola</name>
    <dbReference type="NCBI Taxonomy" id="2918171"/>
    <lineage>
        <taxon>Bacteria</taxon>
        <taxon>Pseudomonadati</taxon>
        <taxon>Myxococcota</taxon>
        <taxon>Myxococcia</taxon>
        <taxon>Myxococcales</taxon>
        <taxon>Cystobacterineae</taxon>
        <taxon>Anaeromyxobacteraceae</taxon>
        <taxon>Anaeromyxobacter</taxon>
    </lineage>
</organism>
<evidence type="ECO:0000259" key="3">
    <source>
        <dbReference type="Pfam" id="PF03544"/>
    </source>
</evidence>
<protein>
    <recommendedName>
        <fullName evidence="3">TonB C-terminal domain-containing protein</fullName>
    </recommendedName>
</protein>
<proteinExistence type="predicted"/>
<keyword evidence="2" id="KW-1133">Transmembrane helix</keyword>
<dbReference type="EMBL" id="AP025592">
    <property type="protein sequence ID" value="BDG09469.1"/>
    <property type="molecule type" value="Genomic_DNA"/>
</dbReference>
<feature type="compositionally biased region" description="Acidic residues" evidence="1">
    <location>
        <begin position="111"/>
        <end position="123"/>
    </location>
</feature>
<name>A0ABM7XC73_9BACT</name>
<evidence type="ECO:0000313" key="5">
    <source>
        <dbReference type="Proteomes" id="UP001162734"/>
    </source>
</evidence>
<dbReference type="RefSeq" id="WP_248341696.1">
    <property type="nucleotide sequence ID" value="NZ_AP025592.1"/>
</dbReference>
<feature type="domain" description="TonB C-terminal" evidence="3">
    <location>
        <begin position="185"/>
        <end position="247"/>
    </location>
</feature>
<dbReference type="Gene3D" id="3.30.1150.10">
    <property type="match status" value="1"/>
</dbReference>
<dbReference type="SUPFAM" id="SSF74653">
    <property type="entry name" value="TolA/TonB C-terminal domain"/>
    <property type="match status" value="1"/>
</dbReference>
<sequence length="249" mass="26391">MFEEVTKREGGKNAARRGAYVLGSTAFQAFLIFAIITISARIAAKVAEGPLVPVKIMKSAPPPPPPPPPPPARKKSTPKPKTDTPKPRPNPMAMVQPKEIQELKPPNPNEPPEEDDSGSDEGVEGGVIGGVVGGQTAQSQGGGGVEDAPHYATNGYQKPAQVRANCVQSSVRIPRDLAGFVSSAPVVVQFAIRPDGSPTRLTMKTPVPDPRIEQAIWNAIQGCQWVPGKDARGTPVSIWVIMPFRFTGG</sequence>